<keyword evidence="1" id="KW-0812">Transmembrane</keyword>
<evidence type="ECO:0000256" key="1">
    <source>
        <dbReference type="SAM" id="Phobius"/>
    </source>
</evidence>
<proteinExistence type="predicted"/>
<name>A0A1I4FFR6_9ACTN</name>
<keyword evidence="1" id="KW-0472">Membrane</keyword>
<sequence>MLLTVFSAQLGFGLTSIVRNSGAALGIALVYVVVAQTAVRAMRPR</sequence>
<dbReference type="RefSeq" id="WP_177212769.1">
    <property type="nucleotide sequence ID" value="NZ_FOSW01000007.1"/>
</dbReference>
<reference evidence="2 3" key="1">
    <citation type="submission" date="2016-10" db="EMBL/GenBank/DDBJ databases">
        <authorList>
            <person name="de Groot N.N."/>
        </authorList>
    </citation>
    <scope>NUCLEOTIDE SEQUENCE [LARGE SCALE GENOMIC DNA]</scope>
    <source>
        <strain evidence="2 3">DSM 45317</strain>
    </source>
</reference>
<keyword evidence="3" id="KW-1185">Reference proteome</keyword>
<organism evidence="2 3">
    <name type="scientific">Geodermatophilus ruber</name>
    <dbReference type="NCBI Taxonomy" id="504800"/>
    <lineage>
        <taxon>Bacteria</taxon>
        <taxon>Bacillati</taxon>
        <taxon>Actinomycetota</taxon>
        <taxon>Actinomycetes</taxon>
        <taxon>Geodermatophilales</taxon>
        <taxon>Geodermatophilaceae</taxon>
        <taxon>Geodermatophilus</taxon>
    </lineage>
</organism>
<gene>
    <name evidence="2" type="ORF">SAMN04488085_107126</name>
</gene>
<dbReference type="EMBL" id="FOSW01000007">
    <property type="protein sequence ID" value="SFL16293.1"/>
    <property type="molecule type" value="Genomic_DNA"/>
</dbReference>
<accession>A0A1I4FFR6</accession>
<evidence type="ECO:0000313" key="2">
    <source>
        <dbReference type="EMBL" id="SFL16293.1"/>
    </source>
</evidence>
<dbReference type="Proteomes" id="UP000199152">
    <property type="component" value="Unassembled WGS sequence"/>
</dbReference>
<protein>
    <submittedName>
        <fullName evidence="2">Uncharacterized protein</fullName>
    </submittedName>
</protein>
<dbReference type="InParanoid" id="A0A1I4FFR6"/>
<evidence type="ECO:0000313" key="3">
    <source>
        <dbReference type="Proteomes" id="UP000199152"/>
    </source>
</evidence>
<dbReference type="STRING" id="504800.SAMN04488085_107126"/>
<keyword evidence="1" id="KW-1133">Transmembrane helix</keyword>
<dbReference type="AlphaFoldDB" id="A0A1I4FFR6"/>
<feature type="transmembrane region" description="Helical" evidence="1">
    <location>
        <begin position="20"/>
        <end position="39"/>
    </location>
</feature>